<evidence type="ECO:0000313" key="7">
    <source>
        <dbReference type="Proteomes" id="UP000193978"/>
    </source>
</evidence>
<dbReference type="PANTHER" id="PTHR14226:SF57">
    <property type="entry name" value="BLR7027 PROTEIN"/>
    <property type="match status" value="1"/>
</dbReference>
<keyword evidence="3 4" id="KW-0443">Lipid metabolism</keyword>
<keyword evidence="1 4" id="KW-0378">Hydrolase</keyword>
<dbReference type="Proteomes" id="UP000193978">
    <property type="component" value="Chromosome"/>
</dbReference>
<keyword evidence="7" id="KW-1185">Reference proteome</keyword>
<name>A0A1W6MRZ0_9HYPH</name>
<feature type="short sequence motif" description="GXGXXG" evidence="4">
    <location>
        <begin position="15"/>
        <end position="20"/>
    </location>
</feature>
<feature type="short sequence motif" description="DGA/G" evidence="4">
    <location>
        <begin position="203"/>
        <end position="205"/>
    </location>
</feature>
<dbReference type="SUPFAM" id="SSF52151">
    <property type="entry name" value="FabD/lysophospholipase-like"/>
    <property type="match status" value="1"/>
</dbReference>
<gene>
    <name evidence="6" type="ORF">B1812_03940</name>
</gene>
<dbReference type="CDD" id="cd07209">
    <property type="entry name" value="Pat_hypo_Ecoli_Z1214_like"/>
    <property type="match status" value="1"/>
</dbReference>
<dbReference type="PROSITE" id="PS51635">
    <property type="entry name" value="PNPLA"/>
    <property type="match status" value="1"/>
</dbReference>
<dbReference type="EMBL" id="CP019948">
    <property type="protein sequence ID" value="ARN80371.1"/>
    <property type="molecule type" value="Genomic_DNA"/>
</dbReference>
<dbReference type="KEGG" id="mbry:B1812_03940"/>
<dbReference type="GO" id="GO:0016042">
    <property type="term" value="P:lipid catabolic process"/>
    <property type="evidence" value="ECO:0007669"/>
    <property type="project" value="UniProtKB-UniRule"/>
</dbReference>
<organism evidence="6 7">
    <name type="scientific">Methylocystis bryophila</name>
    <dbReference type="NCBI Taxonomy" id="655015"/>
    <lineage>
        <taxon>Bacteria</taxon>
        <taxon>Pseudomonadati</taxon>
        <taxon>Pseudomonadota</taxon>
        <taxon>Alphaproteobacteria</taxon>
        <taxon>Hyphomicrobiales</taxon>
        <taxon>Methylocystaceae</taxon>
        <taxon>Methylocystis</taxon>
    </lineage>
</organism>
<dbReference type="PANTHER" id="PTHR14226">
    <property type="entry name" value="NEUROPATHY TARGET ESTERASE/SWISS CHEESE D.MELANOGASTER"/>
    <property type="match status" value="1"/>
</dbReference>
<dbReference type="Pfam" id="PF01734">
    <property type="entry name" value="Patatin"/>
    <property type="match status" value="1"/>
</dbReference>
<evidence type="ECO:0000256" key="3">
    <source>
        <dbReference type="ARBA" id="ARBA00023098"/>
    </source>
</evidence>
<dbReference type="InterPro" id="IPR021095">
    <property type="entry name" value="DUF3734"/>
</dbReference>
<dbReference type="InterPro" id="IPR050301">
    <property type="entry name" value="NTE"/>
</dbReference>
<reference evidence="6 7" key="1">
    <citation type="submission" date="2017-02" db="EMBL/GenBank/DDBJ databases">
        <authorList>
            <person name="Peterson S.W."/>
        </authorList>
    </citation>
    <scope>NUCLEOTIDE SEQUENCE [LARGE SCALE GENOMIC DNA]</scope>
    <source>
        <strain evidence="6 7">S285</strain>
    </source>
</reference>
<accession>A0A1W6MRZ0</accession>
<evidence type="ECO:0000256" key="1">
    <source>
        <dbReference type="ARBA" id="ARBA00022801"/>
    </source>
</evidence>
<protein>
    <recommendedName>
        <fullName evidence="5">PNPLA domain-containing protein</fullName>
    </recommendedName>
</protein>
<dbReference type="InterPro" id="IPR002641">
    <property type="entry name" value="PNPLA_dom"/>
</dbReference>
<evidence type="ECO:0000256" key="4">
    <source>
        <dbReference type="PROSITE-ProRule" id="PRU01161"/>
    </source>
</evidence>
<dbReference type="AlphaFoldDB" id="A0A1W6MRZ0"/>
<evidence type="ECO:0000313" key="6">
    <source>
        <dbReference type="EMBL" id="ARN80371.1"/>
    </source>
</evidence>
<feature type="domain" description="PNPLA" evidence="5">
    <location>
        <begin position="11"/>
        <end position="216"/>
    </location>
</feature>
<feature type="active site" description="Nucleophile" evidence="4">
    <location>
        <position position="44"/>
    </location>
</feature>
<dbReference type="Gene3D" id="3.40.1090.10">
    <property type="entry name" value="Cytosolic phospholipase A2 catalytic domain"/>
    <property type="match status" value="2"/>
</dbReference>
<dbReference type="GO" id="GO:0016787">
    <property type="term" value="F:hydrolase activity"/>
    <property type="evidence" value="ECO:0007669"/>
    <property type="project" value="UniProtKB-UniRule"/>
</dbReference>
<dbReference type="Pfam" id="PF12536">
    <property type="entry name" value="DUF3734"/>
    <property type="match status" value="1"/>
</dbReference>
<evidence type="ECO:0000259" key="5">
    <source>
        <dbReference type="PROSITE" id="PS51635"/>
    </source>
</evidence>
<sequence length="379" mass="42152">MTKQTKELKALVLQGGGALGSYQAGAFEALAESKIEIDWLAGISIGAINGAIICGNPPALRAERLAQFWRQTSALLTAPPVSKDGASLRLFNESSAALTAGFGVPGFFTPRAPPLIPGWPYDPGNLSLYDTASLEETLRRLVDFDLLNAGPIRYSIGATNARTGNFQYFDTKYHKIGPEHVMASGALPPGLPPIEIGGEFYWDGGLVSNTPLQYVLDFEGDHENICVFQIDLFSALGELPKTMLEVAQREKDIRYSSRTRLNTDVERRRCAVREAIHRFSERLPAELRDDPDWRVIDDYGSPRATTIVHLIHRRAVAESASKDYEFSRYTMERNWADGRMDVEKTLTHPDWIARTPPRSGVKVFDLTLSREQRARNTAL</sequence>
<evidence type="ECO:0000256" key="2">
    <source>
        <dbReference type="ARBA" id="ARBA00022963"/>
    </source>
</evidence>
<keyword evidence="2 4" id="KW-0442">Lipid degradation</keyword>
<dbReference type="STRING" id="655015.B1812_03940"/>
<proteinExistence type="predicted"/>
<feature type="active site" description="Proton acceptor" evidence="4">
    <location>
        <position position="203"/>
    </location>
</feature>
<dbReference type="OrthoDB" id="9807112at2"/>
<feature type="short sequence motif" description="GXSXG" evidence="4">
    <location>
        <begin position="42"/>
        <end position="46"/>
    </location>
</feature>
<dbReference type="InterPro" id="IPR016035">
    <property type="entry name" value="Acyl_Trfase/lysoPLipase"/>
</dbReference>
<dbReference type="RefSeq" id="WP_085770436.1">
    <property type="nucleotide sequence ID" value="NZ_AP027149.1"/>
</dbReference>